<dbReference type="PANTHER" id="PTHR47331">
    <property type="entry name" value="PHD-TYPE DOMAIN-CONTAINING PROTEIN"/>
    <property type="match status" value="1"/>
</dbReference>
<organism evidence="1 2">
    <name type="scientific">Trichonephila clavipes</name>
    <name type="common">Golden silk orbweaver</name>
    <name type="synonym">Nephila clavipes</name>
    <dbReference type="NCBI Taxonomy" id="2585209"/>
    <lineage>
        <taxon>Eukaryota</taxon>
        <taxon>Metazoa</taxon>
        <taxon>Ecdysozoa</taxon>
        <taxon>Arthropoda</taxon>
        <taxon>Chelicerata</taxon>
        <taxon>Arachnida</taxon>
        <taxon>Araneae</taxon>
        <taxon>Araneomorphae</taxon>
        <taxon>Entelegynae</taxon>
        <taxon>Araneoidea</taxon>
        <taxon>Nephilidae</taxon>
        <taxon>Trichonephila</taxon>
    </lineage>
</organism>
<sequence>MLNEDESVDEVKSAAQLNERTWTKMNFRNVSVTFMSHSKSGGRLKGLISKVFQQFNCVFGYLVTGNLDSINETKIHCGLIRDEDLNKALEQFWKVEEVEKPIIKNKERLICEEHYANTHFRTKEVKYVVFMPLKEEPSCLGNSKGIALKRLGSMWNRLARDENYLNSYREFLRDYEKLGHMKKVTNEMEPKITYYATHHGIYHPEKSTTKFVFNCCL</sequence>
<dbReference type="Proteomes" id="UP000887159">
    <property type="component" value="Unassembled WGS sequence"/>
</dbReference>
<proteinExistence type="predicted"/>
<reference evidence="1" key="1">
    <citation type="submission" date="2020-08" db="EMBL/GenBank/DDBJ databases">
        <title>Multicomponent nature underlies the extraordinary mechanical properties of spider dragline silk.</title>
        <authorList>
            <person name="Kono N."/>
            <person name="Nakamura H."/>
            <person name="Mori M."/>
            <person name="Yoshida Y."/>
            <person name="Ohtoshi R."/>
            <person name="Malay A.D."/>
            <person name="Moran D.A.P."/>
            <person name="Tomita M."/>
            <person name="Numata K."/>
            <person name="Arakawa K."/>
        </authorList>
    </citation>
    <scope>NUCLEOTIDE SEQUENCE</scope>
</reference>
<evidence type="ECO:0000313" key="1">
    <source>
        <dbReference type="EMBL" id="GFY25369.1"/>
    </source>
</evidence>
<gene>
    <name evidence="1" type="primary">X975_01402</name>
    <name evidence="1" type="ORF">TNCV_2484891</name>
</gene>
<keyword evidence="2" id="KW-1185">Reference proteome</keyword>
<accession>A0A8X7BC68</accession>
<name>A0A8X7BC68_TRICX</name>
<dbReference type="EMBL" id="BMAU01021371">
    <property type="protein sequence ID" value="GFY25369.1"/>
    <property type="molecule type" value="Genomic_DNA"/>
</dbReference>
<protein>
    <submittedName>
        <fullName evidence="1">Uncharacterized protein</fullName>
    </submittedName>
</protein>
<comment type="caution">
    <text evidence="1">The sequence shown here is derived from an EMBL/GenBank/DDBJ whole genome shotgun (WGS) entry which is preliminary data.</text>
</comment>
<dbReference type="PANTHER" id="PTHR47331:SF5">
    <property type="entry name" value="RIBONUCLEASE H"/>
    <property type="match status" value="1"/>
</dbReference>
<dbReference type="AlphaFoldDB" id="A0A8X7BC68"/>
<evidence type="ECO:0000313" key="2">
    <source>
        <dbReference type="Proteomes" id="UP000887159"/>
    </source>
</evidence>